<keyword evidence="3" id="KW-1185">Reference proteome</keyword>
<proteinExistence type="predicted"/>
<sequence>MMSRHSALSTQGAGTAGGGSITRHDEQTLRSEYSGGRDGRRGQYYPSRYVRIVCIQRLSLTQALSHLCSEACRNMGFIEQLEITRIDRTEALGVVTSSPSYRLLLLI</sequence>
<evidence type="ECO:0000313" key="3">
    <source>
        <dbReference type="Proteomes" id="UP001066276"/>
    </source>
</evidence>
<evidence type="ECO:0000256" key="1">
    <source>
        <dbReference type="SAM" id="MobiDB-lite"/>
    </source>
</evidence>
<dbReference type="AlphaFoldDB" id="A0AAV7Q065"/>
<comment type="caution">
    <text evidence="2">The sequence shown here is derived from an EMBL/GenBank/DDBJ whole genome shotgun (WGS) entry which is preliminary data.</text>
</comment>
<name>A0AAV7Q065_PLEWA</name>
<evidence type="ECO:0000313" key="2">
    <source>
        <dbReference type="EMBL" id="KAJ1132982.1"/>
    </source>
</evidence>
<organism evidence="2 3">
    <name type="scientific">Pleurodeles waltl</name>
    <name type="common">Iberian ribbed newt</name>
    <dbReference type="NCBI Taxonomy" id="8319"/>
    <lineage>
        <taxon>Eukaryota</taxon>
        <taxon>Metazoa</taxon>
        <taxon>Chordata</taxon>
        <taxon>Craniata</taxon>
        <taxon>Vertebrata</taxon>
        <taxon>Euteleostomi</taxon>
        <taxon>Amphibia</taxon>
        <taxon>Batrachia</taxon>
        <taxon>Caudata</taxon>
        <taxon>Salamandroidea</taxon>
        <taxon>Salamandridae</taxon>
        <taxon>Pleurodelinae</taxon>
        <taxon>Pleurodeles</taxon>
    </lineage>
</organism>
<dbReference type="Proteomes" id="UP001066276">
    <property type="component" value="Chromosome 7"/>
</dbReference>
<feature type="compositionally biased region" description="Basic and acidic residues" evidence="1">
    <location>
        <begin position="22"/>
        <end position="41"/>
    </location>
</feature>
<feature type="region of interest" description="Disordered" evidence="1">
    <location>
        <begin position="1"/>
        <end position="43"/>
    </location>
</feature>
<feature type="compositionally biased region" description="Low complexity" evidence="1">
    <location>
        <begin position="1"/>
        <end position="13"/>
    </location>
</feature>
<reference evidence="2" key="1">
    <citation type="journal article" date="2022" name="bioRxiv">
        <title>Sequencing and chromosome-scale assembly of the giantPleurodeles waltlgenome.</title>
        <authorList>
            <person name="Brown T."/>
            <person name="Elewa A."/>
            <person name="Iarovenko S."/>
            <person name="Subramanian E."/>
            <person name="Araus A.J."/>
            <person name="Petzold A."/>
            <person name="Susuki M."/>
            <person name="Suzuki K.-i.T."/>
            <person name="Hayashi T."/>
            <person name="Toyoda A."/>
            <person name="Oliveira C."/>
            <person name="Osipova E."/>
            <person name="Leigh N.D."/>
            <person name="Simon A."/>
            <person name="Yun M.H."/>
        </authorList>
    </citation>
    <scope>NUCLEOTIDE SEQUENCE</scope>
    <source>
        <strain evidence="2">20211129_DDA</strain>
        <tissue evidence="2">Liver</tissue>
    </source>
</reference>
<accession>A0AAV7Q065</accession>
<protein>
    <submittedName>
        <fullName evidence="2">Uncharacterized protein</fullName>
    </submittedName>
</protein>
<gene>
    <name evidence="2" type="ORF">NDU88_011282</name>
</gene>
<dbReference type="EMBL" id="JANPWB010000011">
    <property type="protein sequence ID" value="KAJ1132982.1"/>
    <property type="molecule type" value="Genomic_DNA"/>
</dbReference>